<evidence type="ECO:0000313" key="1">
    <source>
        <dbReference type="Ensembl" id="ENSXCOP00000023668.1"/>
    </source>
</evidence>
<accession>A0A3B5MH78</accession>
<reference evidence="1" key="2">
    <citation type="submission" date="2025-09" db="UniProtKB">
        <authorList>
            <consortium name="Ensembl"/>
        </authorList>
    </citation>
    <scope>IDENTIFICATION</scope>
</reference>
<dbReference type="Ensembl" id="ENSXCOT00000023951.1">
    <property type="protein sequence ID" value="ENSXCOP00000023668.1"/>
    <property type="gene ID" value="ENSXCOG00000017679.1"/>
</dbReference>
<dbReference type="Proteomes" id="UP000261380">
    <property type="component" value="Unplaced"/>
</dbReference>
<keyword evidence="2" id="KW-1185">Reference proteome</keyword>
<reference evidence="1" key="1">
    <citation type="submission" date="2025-08" db="UniProtKB">
        <authorList>
            <consortium name="Ensembl"/>
        </authorList>
    </citation>
    <scope>IDENTIFICATION</scope>
</reference>
<organism evidence="1 2">
    <name type="scientific">Xiphophorus couchianus</name>
    <name type="common">Monterrey platyfish</name>
    <dbReference type="NCBI Taxonomy" id="32473"/>
    <lineage>
        <taxon>Eukaryota</taxon>
        <taxon>Metazoa</taxon>
        <taxon>Chordata</taxon>
        <taxon>Craniata</taxon>
        <taxon>Vertebrata</taxon>
        <taxon>Euteleostomi</taxon>
        <taxon>Actinopterygii</taxon>
        <taxon>Neopterygii</taxon>
        <taxon>Teleostei</taxon>
        <taxon>Neoteleostei</taxon>
        <taxon>Acanthomorphata</taxon>
        <taxon>Ovalentaria</taxon>
        <taxon>Atherinomorphae</taxon>
        <taxon>Cyprinodontiformes</taxon>
        <taxon>Poeciliidae</taxon>
        <taxon>Poeciliinae</taxon>
        <taxon>Xiphophorus</taxon>
    </lineage>
</organism>
<protein>
    <submittedName>
        <fullName evidence="1">Uncharacterized protein</fullName>
    </submittedName>
</protein>
<evidence type="ECO:0000313" key="2">
    <source>
        <dbReference type="Proteomes" id="UP000261380"/>
    </source>
</evidence>
<name>A0A3B5MH78_9TELE</name>
<sequence length="69" mass="7679">QCLHCVILKGNAWQETNITSTIRHGGGNVIVWGCDQLATADRTTNSALYQDAPKENVRFLTLSRRKHGL</sequence>
<proteinExistence type="predicted"/>
<dbReference type="AlphaFoldDB" id="A0A3B5MH78"/>